<dbReference type="InterPro" id="IPR011009">
    <property type="entry name" value="Kinase-like_dom_sf"/>
</dbReference>
<feature type="domain" description="Aminoglycoside phosphotransferase" evidence="1">
    <location>
        <begin position="20"/>
        <end position="209"/>
    </location>
</feature>
<evidence type="ECO:0000259" key="1">
    <source>
        <dbReference type="Pfam" id="PF01636"/>
    </source>
</evidence>
<protein>
    <submittedName>
        <fullName evidence="2">Aminoglycoside phosphotransferase family protein</fullName>
    </submittedName>
</protein>
<dbReference type="Proteomes" id="UP001152302">
    <property type="component" value="Unassembled WGS sequence"/>
</dbReference>
<dbReference type="EMBL" id="JAMBPX010000010">
    <property type="protein sequence ID" value="MDG0860275.1"/>
    <property type="molecule type" value="Genomic_DNA"/>
</dbReference>
<dbReference type="SUPFAM" id="SSF56112">
    <property type="entry name" value="Protein kinase-like (PK-like)"/>
    <property type="match status" value="1"/>
</dbReference>
<evidence type="ECO:0000313" key="2">
    <source>
        <dbReference type="EMBL" id="MDG0860275.1"/>
    </source>
</evidence>
<name>A0A9X4LGE3_9STAP</name>
<dbReference type="Pfam" id="PF01636">
    <property type="entry name" value="APH"/>
    <property type="match status" value="1"/>
</dbReference>
<dbReference type="Gene3D" id="3.90.1200.10">
    <property type="match status" value="1"/>
</dbReference>
<dbReference type="InterPro" id="IPR002575">
    <property type="entry name" value="Aminoglycoside_PTrfase"/>
</dbReference>
<sequence length="318" mass="37155">MNINLREGRNITSQEKEGETFYFKKIMKGPKDDAKRRFNNLIKWDHLSINFPQIYSPRLVKTNEDDLSLLYEWIDETASIEEHLQKNSSELESLIIKASQILAKLHILDNSELELDDESEVLNRERVLFALDKYEYASCTGAELELYNLLQQDKQLIETTLKQENTTDQYLCHGDIRLDQFIYDGKDLRIIDFEELRIGDPSKDLSGIIGSLYFNCLLKTFSETTQETSNEREVEQQFINRGTAYIDEILPIIRSSFNAYKQVKEINKTQLSINIGWFIIERIMSRAKFTFRLSATDKAILGIGREIIINPHNFEDIF</sequence>
<dbReference type="AlphaFoldDB" id="A0A9X4LGE3"/>
<evidence type="ECO:0000313" key="3">
    <source>
        <dbReference type="Proteomes" id="UP001152302"/>
    </source>
</evidence>
<comment type="caution">
    <text evidence="2">The sequence shown here is derived from an EMBL/GenBank/DDBJ whole genome shotgun (WGS) entry which is preliminary data.</text>
</comment>
<reference evidence="2" key="1">
    <citation type="submission" date="2022-05" db="EMBL/GenBank/DDBJ databases">
        <title>Comparative genomics of Staphylococcus equorum isolates.</title>
        <authorList>
            <person name="Luelf R.H."/>
        </authorList>
    </citation>
    <scope>NUCLEOTIDE SEQUENCE</scope>
    <source>
        <strain evidence="2">TMW 2.2343</strain>
    </source>
</reference>
<accession>A0A9X4LGE3</accession>
<dbReference type="RefSeq" id="WP_277582081.1">
    <property type="nucleotide sequence ID" value="NZ_JAMBPV010000009.1"/>
</dbReference>
<gene>
    <name evidence="2" type="ORF">M4L21_13125</name>
</gene>
<proteinExistence type="predicted"/>
<organism evidence="2 3">
    <name type="scientific">Staphylococcus equorum</name>
    <dbReference type="NCBI Taxonomy" id="246432"/>
    <lineage>
        <taxon>Bacteria</taxon>
        <taxon>Bacillati</taxon>
        <taxon>Bacillota</taxon>
        <taxon>Bacilli</taxon>
        <taxon>Bacillales</taxon>
        <taxon>Staphylococcaceae</taxon>
        <taxon>Staphylococcus</taxon>
    </lineage>
</organism>